<evidence type="ECO:0000313" key="1">
    <source>
        <dbReference type="EMBL" id="CAG6713581.1"/>
    </source>
</evidence>
<name>A0A8D8UYP5_9HEMI</name>
<dbReference type="EMBL" id="HBUF01350748">
    <property type="protein sequence ID" value="CAG6713576.1"/>
    <property type="molecule type" value="Transcribed_RNA"/>
</dbReference>
<organism evidence="1">
    <name type="scientific">Cacopsylla melanoneura</name>
    <dbReference type="NCBI Taxonomy" id="428564"/>
    <lineage>
        <taxon>Eukaryota</taxon>
        <taxon>Metazoa</taxon>
        <taxon>Ecdysozoa</taxon>
        <taxon>Arthropoda</taxon>
        <taxon>Hexapoda</taxon>
        <taxon>Insecta</taxon>
        <taxon>Pterygota</taxon>
        <taxon>Neoptera</taxon>
        <taxon>Paraneoptera</taxon>
        <taxon>Hemiptera</taxon>
        <taxon>Sternorrhyncha</taxon>
        <taxon>Psylloidea</taxon>
        <taxon>Psyllidae</taxon>
        <taxon>Psyllinae</taxon>
        <taxon>Cacopsylla</taxon>
    </lineage>
</organism>
<proteinExistence type="predicted"/>
<dbReference type="EMBL" id="HBUF01350749">
    <property type="protein sequence ID" value="CAG6713581.1"/>
    <property type="molecule type" value="Transcribed_RNA"/>
</dbReference>
<dbReference type="AlphaFoldDB" id="A0A8D8UYP5"/>
<sequence>MSFGRASSLTSTFWLSKISSLLFTFVEDTNSRSASIKALVMSLAGDRTLRDDSWTMFPFTASSSMPFSVISLTSFLVGSKSELVLSVLNSSTSLFVLLSC</sequence>
<accession>A0A8D8UYP5</accession>
<reference evidence="1" key="1">
    <citation type="submission" date="2021-05" db="EMBL/GenBank/DDBJ databases">
        <authorList>
            <person name="Alioto T."/>
            <person name="Alioto T."/>
            <person name="Gomez Garrido J."/>
        </authorList>
    </citation>
    <scope>NUCLEOTIDE SEQUENCE</scope>
</reference>
<protein>
    <submittedName>
        <fullName evidence="1">Uncharacterized protein</fullName>
    </submittedName>
</protein>